<comment type="caution">
    <text evidence="2">The sequence shown here is derived from an EMBL/GenBank/DDBJ whole genome shotgun (WGS) entry which is preliminary data.</text>
</comment>
<dbReference type="AlphaFoldDB" id="A0A1R1XMW6"/>
<dbReference type="Proteomes" id="UP000187429">
    <property type="component" value="Unassembled WGS sequence"/>
</dbReference>
<accession>A0A1R1XMW6</accession>
<feature type="coiled-coil region" evidence="1">
    <location>
        <begin position="22"/>
        <end position="56"/>
    </location>
</feature>
<protein>
    <submittedName>
        <fullName evidence="2">Uncharacterized protein</fullName>
    </submittedName>
</protein>
<proteinExistence type="predicted"/>
<gene>
    <name evidence="2" type="ORF">AYI69_g8023</name>
</gene>
<evidence type="ECO:0000313" key="3">
    <source>
        <dbReference type="Proteomes" id="UP000187429"/>
    </source>
</evidence>
<keyword evidence="1" id="KW-0175">Coiled coil</keyword>
<organism evidence="2 3">
    <name type="scientific">Smittium culicis</name>
    <dbReference type="NCBI Taxonomy" id="133412"/>
    <lineage>
        <taxon>Eukaryota</taxon>
        <taxon>Fungi</taxon>
        <taxon>Fungi incertae sedis</taxon>
        <taxon>Zoopagomycota</taxon>
        <taxon>Kickxellomycotina</taxon>
        <taxon>Harpellomycetes</taxon>
        <taxon>Harpellales</taxon>
        <taxon>Legeriomycetaceae</taxon>
        <taxon>Smittium</taxon>
    </lineage>
</organism>
<evidence type="ECO:0000256" key="1">
    <source>
        <dbReference type="SAM" id="Coils"/>
    </source>
</evidence>
<evidence type="ECO:0000313" key="2">
    <source>
        <dbReference type="EMBL" id="OMJ15951.1"/>
    </source>
</evidence>
<sequence length="107" mass="12635">MVTEQNKDSSNERTSSLPFEEISELEAKIIIIENQLKAKEEELTIIQIELEKQTQILQQELSKHNEMVERMNIMQQEGHNVTTQLEQMKIKNKTLQKEKKIVEQDLE</sequence>
<name>A0A1R1XMW6_9FUNG</name>
<dbReference type="EMBL" id="LSSM01004064">
    <property type="protein sequence ID" value="OMJ15951.1"/>
    <property type="molecule type" value="Genomic_DNA"/>
</dbReference>
<keyword evidence="3" id="KW-1185">Reference proteome</keyword>
<reference evidence="3" key="1">
    <citation type="submission" date="2017-01" db="EMBL/GenBank/DDBJ databases">
        <authorList>
            <person name="Wang Y."/>
            <person name="White M."/>
            <person name="Kvist S."/>
            <person name="Moncalvo J.-M."/>
        </authorList>
    </citation>
    <scope>NUCLEOTIDE SEQUENCE [LARGE SCALE GENOMIC DNA]</scope>
    <source>
        <strain evidence="3">ID-206-W2</strain>
    </source>
</reference>